<gene>
    <name evidence="1" type="ORF">SCUD_LOCUS22249</name>
</gene>
<evidence type="ECO:0000313" key="1">
    <source>
        <dbReference type="EMBL" id="VDP78218.1"/>
    </source>
</evidence>
<keyword evidence="2" id="KW-1185">Reference proteome</keyword>
<organism evidence="3">
    <name type="scientific">Schistosoma curassoni</name>
    <dbReference type="NCBI Taxonomy" id="6186"/>
    <lineage>
        <taxon>Eukaryota</taxon>
        <taxon>Metazoa</taxon>
        <taxon>Spiralia</taxon>
        <taxon>Lophotrochozoa</taxon>
        <taxon>Platyhelminthes</taxon>
        <taxon>Trematoda</taxon>
        <taxon>Digenea</taxon>
        <taxon>Strigeidida</taxon>
        <taxon>Schistosomatoidea</taxon>
        <taxon>Schistosomatidae</taxon>
        <taxon>Schistosoma</taxon>
    </lineage>
</organism>
<sequence length="111" mass="12960">MTEVELRREQLSEISLARELERKELISKHENHLNEEQCKNQETILRLQEQHAEELKTISSQANEKLLGIEKEYKTRLTEANKESFTRGNLDPLTNGYLSLAVRSRPLKCPN</sequence>
<proteinExistence type="predicted"/>
<reference evidence="1 2" key="2">
    <citation type="submission" date="2018-11" db="EMBL/GenBank/DDBJ databases">
        <authorList>
            <consortium name="Pathogen Informatics"/>
        </authorList>
    </citation>
    <scope>NUCLEOTIDE SEQUENCE [LARGE SCALE GENOMIC DNA]</scope>
    <source>
        <strain evidence="1">Dakar</strain>
        <strain evidence="2">Dakar, Senegal</strain>
    </source>
</reference>
<dbReference type="Proteomes" id="UP000279833">
    <property type="component" value="Unassembled WGS sequence"/>
</dbReference>
<reference evidence="3" key="1">
    <citation type="submission" date="2016-06" db="UniProtKB">
        <authorList>
            <consortium name="WormBaseParasite"/>
        </authorList>
    </citation>
    <scope>IDENTIFICATION</scope>
</reference>
<dbReference type="EMBL" id="UZAK01048766">
    <property type="protein sequence ID" value="VDP78218.1"/>
    <property type="molecule type" value="Genomic_DNA"/>
</dbReference>
<protein>
    <submittedName>
        <fullName evidence="3">CCDC92 domain-containing protein</fullName>
    </submittedName>
</protein>
<dbReference type="WBParaSite" id="SCUD_0002225201-mRNA-1">
    <property type="protein sequence ID" value="SCUD_0002225201-mRNA-1"/>
    <property type="gene ID" value="SCUD_0002225201"/>
</dbReference>
<evidence type="ECO:0000313" key="2">
    <source>
        <dbReference type="Proteomes" id="UP000279833"/>
    </source>
</evidence>
<dbReference type="AlphaFoldDB" id="A0A183L4I9"/>
<accession>A0A183L4I9</accession>
<evidence type="ECO:0000313" key="3">
    <source>
        <dbReference type="WBParaSite" id="SCUD_0002225201-mRNA-1"/>
    </source>
</evidence>
<name>A0A183L4I9_9TREM</name>